<dbReference type="RefSeq" id="WP_375087851.1">
    <property type="nucleotide sequence ID" value="NZ_CP136522.1"/>
</dbReference>
<evidence type="ECO:0000256" key="9">
    <source>
        <dbReference type="ARBA" id="ARBA00023268"/>
    </source>
</evidence>
<comment type="cofactor">
    <cofactor evidence="10">
        <name>FAD</name>
        <dbReference type="ChEBI" id="CHEBI:57692"/>
    </cofactor>
</comment>
<keyword evidence="3 10" id="KW-0285">Flavoprotein</keyword>
<sequence>MTVSKKIETILSKTEANNPVIGILGVGSMDTIVDIIKLLPFSSPVAYEPLSPLYGSLRRQLTIKVFSVIDSQLTALFASKMLKQLLQAHHSHPLQPIEGCQRLKLRQGQLSIDFHLGDYEQQLRQIPLRSSNSTSDTTLVQHWICSADIDPGSINENVFWQMAKLSTDNCECFVSCKLTAATQRQLQTLSQSVGFSSKASFHTRILDEVPLLERRALRAQQLNKQCPYPINSATATDSIAVIGGGIGAANLVLSLAERHKNVSVFCEDNALAQAASGNLQGAIYPLLTPDNNTLSQYFQQAYLFSLQRLISLSQQGHDIDFDLCGVLHTGHDERSRLRVQKIIHGYRWCHNIAQAVDAKQSSQIAGVEINEAGIYYPLGGWVAPQDLTVASFEQASQIANVSLQLNTQIIALEPSAAGWFLVTAKNRLGPFKTVAIANGKSLTRFEQTQHLAVTGFRGQVSHAPARAALSKLSTVLCAHGYMTPANNALHCLGASYVKDPSNLTYSPQEQVDNLHKIQHSYLDKAWHSNIDITQHSARVGVRMVTRDHAPMMGPVPNVPTMLAHYEQHQLTPESRLYWQNTPAPVHDGLYILGGLGSRGLSSGPLAAEALAAQICGDVIPLSSDFIALLSPNRMWMRKLLKGKPINLTNG</sequence>
<dbReference type="InterPro" id="IPR029063">
    <property type="entry name" value="SAM-dependent_MTases_sf"/>
</dbReference>
<keyword evidence="5 10" id="KW-0949">S-adenosyl-L-methionine</keyword>
<evidence type="ECO:0000256" key="5">
    <source>
        <dbReference type="ARBA" id="ARBA00022691"/>
    </source>
</evidence>
<keyword evidence="7 10" id="KW-0274">FAD</keyword>
<proteinExistence type="inferred from homology"/>
<dbReference type="InterPro" id="IPR023032">
    <property type="entry name" value="tRNA_MAMT_biosynth_bifunc_MnmC"/>
</dbReference>
<dbReference type="HAMAP" id="MF_01102">
    <property type="entry name" value="MnmC"/>
    <property type="match status" value="1"/>
</dbReference>
<dbReference type="Proteomes" id="UP001529491">
    <property type="component" value="Chromosome"/>
</dbReference>
<comment type="subcellular location">
    <subcellularLocation>
        <location evidence="10">Cytoplasm</location>
    </subcellularLocation>
</comment>
<dbReference type="InterPro" id="IPR036188">
    <property type="entry name" value="FAD/NAD-bd_sf"/>
</dbReference>
<evidence type="ECO:0000313" key="13">
    <source>
        <dbReference type="Proteomes" id="UP001529491"/>
    </source>
</evidence>
<keyword evidence="1 10" id="KW-0963">Cytoplasm</keyword>
<keyword evidence="2 10" id="KW-0489">Methyltransferase</keyword>
<dbReference type="NCBIfam" id="TIGR03197">
    <property type="entry name" value="MnmC_Cterm"/>
    <property type="match status" value="1"/>
</dbReference>
<feature type="region of interest" description="tRNA (mnm(5)s(2)U34)-methyltransferase" evidence="10">
    <location>
        <begin position="1"/>
        <end position="223"/>
    </location>
</feature>
<comment type="catalytic activity">
    <reaction evidence="10">
        <text>5-aminomethyl-2-thiouridine(34) in tRNA + S-adenosyl-L-methionine = 5-methylaminomethyl-2-thiouridine(34) in tRNA + S-adenosyl-L-homocysteine + H(+)</text>
        <dbReference type="Rhea" id="RHEA:19569"/>
        <dbReference type="Rhea" id="RHEA-COMP:10195"/>
        <dbReference type="Rhea" id="RHEA-COMP:10197"/>
        <dbReference type="ChEBI" id="CHEBI:15378"/>
        <dbReference type="ChEBI" id="CHEBI:57856"/>
        <dbReference type="ChEBI" id="CHEBI:59789"/>
        <dbReference type="ChEBI" id="CHEBI:74454"/>
        <dbReference type="ChEBI" id="CHEBI:74455"/>
        <dbReference type="EC" id="2.1.1.61"/>
    </reaction>
</comment>
<feature type="region of interest" description="FAD-dependent cmnm(5)s(2)U34 oxidoreductase" evidence="10">
    <location>
        <begin position="242"/>
        <end position="650"/>
    </location>
</feature>
<feature type="domain" description="FAD dependent oxidoreductase" evidence="11">
    <location>
        <begin position="239"/>
        <end position="612"/>
    </location>
</feature>
<reference evidence="12 13" key="1">
    <citation type="submission" date="2023-10" db="EMBL/GenBank/DDBJ databases">
        <title>Complete genome sequence of Shewanella sp. DAU334.</title>
        <authorList>
            <person name="Lee Y.-S."/>
            <person name="Jeong H.-R."/>
            <person name="Hwang E.-J."/>
            <person name="Choi Y.-L."/>
            <person name="Kim G.-D."/>
        </authorList>
    </citation>
    <scope>NUCLEOTIDE SEQUENCE [LARGE SCALE GENOMIC DNA]</scope>
    <source>
        <strain evidence="12 13">DAU334</strain>
    </source>
</reference>
<evidence type="ECO:0000313" key="12">
    <source>
        <dbReference type="EMBL" id="WOT04007.1"/>
    </source>
</evidence>
<evidence type="ECO:0000256" key="8">
    <source>
        <dbReference type="ARBA" id="ARBA00023002"/>
    </source>
</evidence>
<evidence type="ECO:0000256" key="10">
    <source>
        <dbReference type="HAMAP-Rule" id="MF_01102"/>
    </source>
</evidence>
<comment type="similarity">
    <text evidence="10">In the C-terminal section; belongs to the DAO family.</text>
</comment>
<evidence type="ECO:0000259" key="11">
    <source>
        <dbReference type="Pfam" id="PF01266"/>
    </source>
</evidence>
<gene>
    <name evidence="10 12" type="primary">mnmC</name>
    <name evidence="12" type="ORF">RGE70_11750</name>
</gene>
<protein>
    <recommendedName>
        <fullName evidence="10">tRNA 5-methylaminomethyl-2-thiouridine biosynthesis bifunctional protein MnmC</fullName>
        <shortName evidence="10">tRNA mnm(5)s(2)U biosynthesis bifunctional protein</shortName>
    </recommendedName>
    <domain>
        <recommendedName>
            <fullName evidence="10">tRNA (mnm(5)s(2)U34)-methyltransferase</fullName>
            <ecNumber evidence="10">2.1.1.61</ecNumber>
        </recommendedName>
    </domain>
    <domain>
        <recommendedName>
            <fullName evidence="10">FAD-dependent cmnm(5)s(2)U34 oxidoreductase</fullName>
            <ecNumber evidence="10">1.5.-.-</ecNumber>
        </recommendedName>
    </domain>
</protein>
<accession>A0ABZ0JUQ2</accession>
<keyword evidence="8 10" id="KW-0560">Oxidoreductase</keyword>
<keyword evidence="6 10" id="KW-0819">tRNA processing</keyword>
<organism evidence="12 13">
    <name type="scientific">Shewanella youngdeokensis</name>
    <dbReference type="NCBI Taxonomy" id="2999068"/>
    <lineage>
        <taxon>Bacteria</taxon>
        <taxon>Pseudomonadati</taxon>
        <taxon>Pseudomonadota</taxon>
        <taxon>Gammaproteobacteria</taxon>
        <taxon>Alteromonadales</taxon>
        <taxon>Shewanellaceae</taxon>
        <taxon>Shewanella</taxon>
    </lineage>
</organism>
<dbReference type="Pfam" id="PF01266">
    <property type="entry name" value="DAO"/>
    <property type="match status" value="1"/>
</dbReference>
<dbReference type="Gene3D" id="3.50.50.60">
    <property type="entry name" value="FAD/NAD(P)-binding domain"/>
    <property type="match status" value="1"/>
</dbReference>
<dbReference type="PANTHER" id="PTHR13847:SF283">
    <property type="entry name" value="TRNA 5-METHYLAMINOMETHYL-2-THIOURIDINE BIOSYNTHESIS BIFUNCTIONAL PROTEIN MNMC"/>
    <property type="match status" value="1"/>
</dbReference>
<evidence type="ECO:0000256" key="2">
    <source>
        <dbReference type="ARBA" id="ARBA00022603"/>
    </source>
</evidence>
<dbReference type="InterPro" id="IPR006076">
    <property type="entry name" value="FAD-dep_OxRdtase"/>
</dbReference>
<dbReference type="Gene3D" id="3.40.50.150">
    <property type="entry name" value="Vaccinia Virus protein VP39"/>
    <property type="match status" value="1"/>
</dbReference>
<keyword evidence="9 10" id="KW-0511">Multifunctional enzyme</keyword>
<keyword evidence="13" id="KW-1185">Reference proteome</keyword>
<evidence type="ECO:0000256" key="7">
    <source>
        <dbReference type="ARBA" id="ARBA00022827"/>
    </source>
</evidence>
<evidence type="ECO:0000256" key="3">
    <source>
        <dbReference type="ARBA" id="ARBA00022630"/>
    </source>
</evidence>
<keyword evidence="4 10" id="KW-0808">Transferase</keyword>
<evidence type="ECO:0000256" key="1">
    <source>
        <dbReference type="ARBA" id="ARBA00022490"/>
    </source>
</evidence>
<dbReference type="EC" id="2.1.1.61" evidence="10"/>
<dbReference type="GO" id="GO:0032259">
    <property type="term" value="P:methylation"/>
    <property type="evidence" value="ECO:0007669"/>
    <property type="project" value="UniProtKB-KW"/>
</dbReference>
<evidence type="ECO:0000256" key="6">
    <source>
        <dbReference type="ARBA" id="ARBA00022694"/>
    </source>
</evidence>
<dbReference type="SUPFAM" id="SSF51905">
    <property type="entry name" value="FAD/NAD(P)-binding domain"/>
    <property type="match status" value="1"/>
</dbReference>
<comment type="function">
    <text evidence="10">Catalyzes the last two steps in the biosynthesis of 5-methylaminomethyl-2-thiouridine (mnm(5)s(2)U) at the wobble position (U34) in tRNA. Catalyzes the FAD-dependent demodification of cmnm(5)s(2)U34 to nm(5)s(2)U34, followed by the transfer of a methyl group from S-adenosyl-L-methionine to nm(5)s(2)U34, to form mnm(5)s(2)U34.</text>
</comment>
<name>A0ABZ0JUQ2_9GAMM</name>
<comment type="similarity">
    <text evidence="10">In the N-terminal section; belongs to the methyltransferase superfamily. tRNA (mnm(5)s(2)U34)-methyltransferase family.</text>
</comment>
<dbReference type="GO" id="GO:0004808">
    <property type="term" value="F:tRNA (5-methylaminomethyl-2-thiouridylate)(34)-methyltransferase activity"/>
    <property type="evidence" value="ECO:0007669"/>
    <property type="project" value="UniProtKB-EC"/>
</dbReference>
<dbReference type="InterPro" id="IPR017610">
    <property type="entry name" value="tRNA_S-uridine_synth_MnmC_C"/>
</dbReference>
<dbReference type="Gene3D" id="3.30.9.10">
    <property type="entry name" value="D-Amino Acid Oxidase, subunit A, domain 2"/>
    <property type="match status" value="1"/>
</dbReference>
<dbReference type="EMBL" id="CP136522">
    <property type="protein sequence ID" value="WOT04007.1"/>
    <property type="molecule type" value="Genomic_DNA"/>
</dbReference>
<dbReference type="PANTHER" id="PTHR13847">
    <property type="entry name" value="SARCOSINE DEHYDROGENASE-RELATED"/>
    <property type="match status" value="1"/>
</dbReference>
<dbReference type="EC" id="1.5.-.-" evidence="10"/>
<evidence type="ECO:0000256" key="4">
    <source>
        <dbReference type="ARBA" id="ARBA00022679"/>
    </source>
</evidence>